<dbReference type="CDD" id="cd01086">
    <property type="entry name" value="MetAP1"/>
    <property type="match status" value="1"/>
</dbReference>
<keyword evidence="3 5" id="KW-0479">Metal-binding</keyword>
<protein>
    <recommendedName>
        <fullName evidence="6">Methionine aminopeptidase</fullName>
        <ecNumber evidence="6">3.4.11.18</ecNumber>
    </recommendedName>
</protein>
<reference evidence="9" key="1">
    <citation type="submission" date="2025-08" db="UniProtKB">
        <authorList>
            <consortium name="RefSeq"/>
        </authorList>
    </citation>
    <scope>IDENTIFICATION</scope>
    <source>
        <strain evidence="9">MV-25-SWS-2005</strain>
        <tissue evidence="9">Whole body</tissue>
    </source>
</reference>
<dbReference type="HAMAP" id="MF_01974">
    <property type="entry name" value="MetAP_1"/>
    <property type="match status" value="1"/>
</dbReference>
<evidence type="ECO:0000256" key="3">
    <source>
        <dbReference type="ARBA" id="ARBA00022723"/>
    </source>
</evidence>
<dbReference type="InterPro" id="IPR001714">
    <property type="entry name" value="Pept_M24_MAP"/>
</dbReference>
<name>A0A6I8W1H3_DROPS</name>
<dbReference type="RefSeq" id="XP_033236569.1">
    <property type="nucleotide sequence ID" value="XM_033380678.1"/>
</dbReference>
<feature type="binding site" evidence="5">
    <location>
        <position position="238"/>
    </location>
    <ligand>
        <name>a divalent metal cation</name>
        <dbReference type="ChEBI" id="CHEBI:60240"/>
        <label>2</label>
        <note>catalytic</note>
    </ligand>
</feature>
<keyword evidence="8" id="KW-1185">Reference proteome</keyword>
<feature type="binding site" evidence="5">
    <location>
        <position position="147"/>
    </location>
    <ligand>
        <name>substrate</name>
    </ligand>
</feature>
<feature type="binding site" evidence="5">
    <location>
        <position position="245"/>
    </location>
    <ligand>
        <name>substrate</name>
    </ligand>
</feature>
<dbReference type="KEGG" id="dpo:117184173"/>
<dbReference type="InParanoid" id="A0A6I8W1H3"/>
<evidence type="ECO:0000313" key="8">
    <source>
        <dbReference type="Proteomes" id="UP000001819"/>
    </source>
</evidence>
<feature type="binding site" evidence="5">
    <location>
        <position position="301"/>
    </location>
    <ligand>
        <name>a divalent metal cation</name>
        <dbReference type="ChEBI" id="CHEBI:60240"/>
        <label>1</label>
    </ligand>
</feature>
<comment type="similarity">
    <text evidence="5">Belongs to the peptidase M24A family. Methionine aminopeptidase type 1 subfamily.</text>
</comment>
<dbReference type="SUPFAM" id="SSF55920">
    <property type="entry name" value="Creatinase/aminopeptidase"/>
    <property type="match status" value="1"/>
</dbReference>
<evidence type="ECO:0000256" key="2">
    <source>
        <dbReference type="ARBA" id="ARBA00022670"/>
    </source>
</evidence>
<dbReference type="NCBIfam" id="TIGR00500">
    <property type="entry name" value="met_pdase_I"/>
    <property type="match status" value="1"/>
</dbReference>
<evidence type="ECO:0000313" key="9">
    <source>
        <dbReference type="RefSeq" id="XP_033236569.1"/>
    </source>
</evidence>
<evidence type="ECO:0000256" key="1">
    <source>
        <dbReference type="ARBA" id="ARBA00022438"/>
    </source>
</evidence>
<feature type="binding site" evidence="5">
    <location>
        <position position="270"/>
    </location>
    <ligand>
        <name>a divalent metal cation</name>
        <dbReference type="ChEBI" id="CHEBI:60240"/>
        <label>2</label>
        <note>catalytic</note>
    </ligand>
</feature>
<accession>A0A6I8W1H3</accession>
<dbReference type="AlphaFoldDB" id="A0A6I8W1H3"/>
<dbReference type="GO" id="GO:0004239">
    <property type="term" value="F:initiator methionyl aminopeptidase activity"/>
    <property type="evidence" value="ECO:0007669"/>
    <property type="project" value="UniProtKB-UniRule"/>
</dbReference>
<comment type="catalytic activity">
    <reaction evidence="5 6">
        <text>Release of N-terminal amino acids, preferentially methionine, from peptides and arylamides.</text>
        <dbReference type="EC" id="3.4.11.18"/>
    </reaction>
</comment>
<feature type="binding site" evidence="5">
    <location>
        <position position="175"/>
    </location>
    <ligand>
        <name>a divalent metal cation</name>
        <dbReference type="ChEBI" id="CHEBI:60240"/>
        <label>1</label>
    </ligand>
</feature>
<dbReference type="Pfam" id="PF00557">
    <property type="entry name" value="Peptidase_M24"/>
    <property type="match status" value="1"/>
</dbReference>
<keyword evidence="2 5" id="KW-0645">Protease</keyword>
<dbReference type="FunCoup" id="A0A6I8W1H3">
    <property type="interactions" value="166"/>
</dbReference>
<dbReference type="InterPro" id="IPR002467">
    <property type="entry name" value="Pept_M24A_MAP1"/>
</dbReference>
<dbReference type="Gene3D" id="3.90.230.10">
    <property type="entry name" value="Creatinase/methionine aminopeptidase superfamily"/>
    <property type="match status" value="1"/>
</dbReference>
<dbReference type="PANTHER" id="PTHR43330:SF8">
    <property type="entry name" value="METHIONINE AMINOPEPTIDASE 1D, MITOCHONDRIAL"/>
    <property type="match status" value="1"/>
</dbReference>
<comment type="cofactor">
    <cofactor evidence="5">
        <name>Co(2+)</name>
        <dbReference type="ChEBI" id="CHEBI:48828"/>
    </cofactor>
    <cofactor evidence="5">
        <name>Zn(2+)</name>
        <dbReference type="ChEBI" id="CHEBI:29105"/>
    </cofactor>
    <cofactor evidence="5">
        <name>Mn(2+)</name>
        <dbReference type="ChEBI" id="CHEBI:29035"/>
    </cofactor>
    <cofactor evidence="5">
        <name>Fe(2+)</name>
        <dbReference type="ChEBI" id="CHEBI:29033"/>
    </cofactor>
    <text evidence="5">Binds 2 divalent metal cations per subunit. Has a high-affinity and a low affinity metal-binding site. The true nature of the physiological cofactor is under debate. The enzyme is active with cobalt, zinc, manganese or divalent iron ions. Most likely, methionine aminopeptidases function as mononuclear Fe(2+)-metalloproteases under physiological conditions, and the catalytically relevant metal-binding site has been assigned to the histidine-containing high-affinity site.</text>
</comment>
<feature type="binding site" evidence="5">
    <location>
        <position position="164"/>
    </location>
    <ligand>
        <name>a divalent metal cation</name>
        <dbReference type="ChEBI" id="CHEBI:60240"/>
        <label>1</label>
    </ligand>
</feature>
<proteinExistence type="inferred from homology"/>
<dbReference type="EC" id="3.4.11.18" evidence="6"/>
<dbReference type="InterPro" id="IPR000994">
    <property type="entry name" value="Pept_M24"/>
</dbReference>
<feature type="binding site" evidence="5">
    <location>
        <position position="301"/>
    </location>
    <ligand>
        <name>a divalent metal cation</name>
        <dbReference type="ChEBI" id="CHEBI:60240"/>
        <label>2</label>
        <note>catalytic</note>
    </ligand>
</feature>
<sequence>MTLKMSILLKCLLPQKSLIRNFIHRKGKGDAGKYEKIFAPGQVSKERTVPDRIPKPPYYYKKMPPGNTIGTPEIKNVDQIQGMRRSGQLAANILQECRALAVIGKSTNEIDARAHELIIEANAYPSPLRYAGFPKSICTSVNNVACHGIPDDRQLIDGDIINIDVTVYLNGYHGDCSETFLVGDVDEHGRYLVEATRTCLDMCISLCGPDVSFNKIGKFIQQYCEETKLESIVDFIGHGIGSYFHGPPEIYHYHNNIGGKMRPGMTFTIEPILTLGESDIALLEDGWTAISLDGARSAQFEHTILITEAGAEVLTKVHE</sequence>
<evidence type="ECO:0000256" key="6">
    <source>
        <dbReference type="RuleBase" id="RU003653"/>
    </source>
</evidence>
<evidence type="ECO:0000256" key="4">
    <source>
        <dbReference type="ARBA" id="ARBA00022801"/>
    </source>
</evidence>
<dbReference type="GO" id="GO:0006508">
    <property type="term" value="P:proteolysis"/>
    <property type="evidence" value="ECO:0007669"/>
    <property type="project" value="UniProtKB-KW"/>
</dbReference>
<dbReference type="GO" id="GO:0070006">
    <property type="term" value="F:metalloaminopeptidase activity"/>
    <property type="evidence" value="ECO:0007669"/>
    <property type="project" value="UniProtKB-UniRule"/>
</dbReference>
<organism evidence="8 9">
    <name type="scientific">Drosophila pseudoobscura pseudoobscura</name>
    <name type="common">Fruit fly</name>
    <dbReference type="NCBI Taxonomy" id="46245"/>
    <lineage>
        <taxon>Eukaryota</taxon>
        <taxon>Metazoa</taxon>
        <taxon>Ecdysozoa</taxon>
        <taxon>Arthropoda</taxon>
        <taxon>Hexapoda</taxon>
        <taxon>Insecta</taxon>
        <taxon>Pterygota</taxon>
        <taxon>Neoptera</taxon>
        <taxon>Endopterygota</taxon>
        <taxon>Diptera</taxon>
        <taxon>Brachycera</taxon>
        <taxon>Muscomorpha</taxon>
        <taxon>Ephydroidea</taxon>
        <taxon>Drosophilidae</taxon>
        <taxon>Drosophila</taxon>
        <taxon>Sophophora</taxon>
    </lineage>
</organism>
<dbReference type="PANTHER" id="PTHR43330">
    <property type="entry name" value="METHIONINE AMINOPEPTIDASE"/>
    <property type="match status" value="1"/>
</dbReference>
<feature type="binding site" evidence="5">
    <location>
        <position position="175"/>
    </location>
    <ligand>
        <name>a divalent metal cation</name>
        <dbReference type="ChEBI" id="CHEBI:60240"/>
        <label>2</label>
        <note>catalytic</note>
    </ligand>
</feature>
<dbReference type="Proteomes" id="UP000001819">
    <property type="component" value="Chromosome 4"/>
</dbReference>
<dbReference type="PRINTS" id="PR00599">
    <property type="entry name" value="MAPEPTIDASE"/>
</dbReference>
<dbReference type="InterPro" id="IPR036005">
    <property type="entry name" value="Creatinase/aminopeptidase-like"/>
</dbReference>
<dbReference type="GO" id="GO:0046872">
    <property type="term" value="F:metal ion binding"/>
    <property type="evidence" value="ECO:0007669"/>
    <property type="project" value="UniProtKB-UniRule"/>
</dbReference>
<keyword evidence="1 5" id="KW-0031">Aminopeptidase</keyword>
<keyword evidence="4 5" id="KW-0378">Hydrolase</keyword>
<feature type="domain" description="Peptidase M24" evidence="7">
    <location>
        <begin position="82"/>
        <end position="308"/>
    </location>
</feature>
<gene>
    <name evidence="9" type="primary">LOC117184173</name>
</gene>
<comment type="function">
    <text evidence="6">Cotranslationally removes the N-terminal methionine from nascent proteins. The N-terminal methionine is often cleaved when the second residue in the primary sequence is small and uncharged (Met-Ala-, Cys, Gly, Pro, Ser, Thr, or Val).</text>
</comment>
<evidence type="ECO:0000259" key="7">
    <source>
        <dbReference type="Pfam" id="PF00557"/>
    </source>
</evidence>
<dbReference type="PROSITE" id="PS00680">
    <property type="entry name" value="MAP_1"/>
    <property type="match status" value="1"/>
</dbReference>
<evidence type="ECO:0000256" key="5">
    <source>
        <dbReference type="HAMAP-Rule" id="MF_03174"/>
    </source>
</evidence>